<dbReference type="AlphaFoldDB" id="A0AAV4GBN7"/>
<dbReference type="Proteomes" id="UP000762676">
    <property type="component" value="Unassembled WGS sequence"/>
</dbReference>
<reference evidence="1 2" key="1">
    <citation type="journal article" date="2021" name="Elife">
        <title>Chloroplast acquisition without the gene transfer in kleptoplastic sea slugs, Plakobranchus ocellatus.</title>
        <authorList>
            <person name="Maeda T."/>
            <person name="Takahashi S."/>
            <person name="Yoshida T."/>
            <person name="Shimamura S."/>
            <person name="Takaki Y."/>
            <person name="Nagai Y."/>
            <person name="Toyoda A."/>
            <person name="Suzuki Y."/>
            <person name="Arimoto A."/>
            <person name="Ishii H."/>
            <person name="Satoh N."/>
            <person name="Nishiyama T."/>
            <person name="Hasebe M."/>
            <person name="Maruyama T."/>
            <person name="Minagawa J."/>
            <person name="Obokata J."/>
            <person name="Shigenobu S."/>
        </authorList>
    </citation>
    <scope>NUCLEOTIDE SEQUENCE [LARGE SCALE GENOMIC DNA]</scope>
</reference>
<evidence type="ECO:0000313" key="2">
    <source>
        <dbReference type="Proteomes" id="UP000762676"/>
    </source>
</evidence>
<keyword evidence="2" id="KW-1185">Reference proteome</keyword>
<gene>
    <name evidence="1" type="ORF">ElyMa_004100700</name>
</gene>
<comment type="caution">
    <text evidence="1">The sequence shown here is derived from an EMBL/GenBank/DDBJ whole genome shotgun (WGS) entry which is preliminary data.</text>
</comment>
<sequence>MQPMEWSKYIVCQAKNGKKKKLSCHAKSIRKDIGAGYETFFENIRLFEEAGCEDLPEWIKSEVKDAETLAINEGRWHSTFFSRFPEQKLIALCRNRENANLMPLIKHSRGSTHQIAMIPVVSLKVQHRPLESLGETVLLHMLARKDLYWRQ</sequence>
<proteinExistence type="predicted"/>
<protein>
    <submittedName>
        <fullName evidence="1">Uncharacterized protein</fullName>
    </submittedName>
</protein>
<name>A0AAV4GBN7_9GAST</name>
<accession>A0AAV4GBN7</accession>
<organism evidence="1 2">
    <name type="scientific">Elysia marginata</name>
    <dbReference type="NCBI Taxonomy" id="1093978"/>
    <lineage>
        <taxon>Eukaryota</taxon>
        <taxon>Metazoa</taxon>
        <taxon>Spiralia</taxon>
        <taxon>Lophotrochozoa</taxon>
        <taxon>Mollusca</taxon>
        <taxon>Gastropoda</taxon>
        <taxon>Heterobranchia</taxon>
        <taxon>Euthyneura</taxon>
        <taxon>Panpulmonata</taxon>
        <taxon>Sacoglossa</taxon>
        <taxon>Placobranchoidea</taxon>
        <taxon>Plakobranchidae</taxon>
        <taxon>Elysia</taxon>
    </lineage>
</organism>
<dbReference type="EMBL" id="BMAT01008337">
    <property type="protein sequence ID" value="GFR82531.1"/>
    <property type="molecule type" value="Genomic_DNA"/>
</dbReference>
<evidence type="ECO:0000313" key="1">
    <source>
        <dbReference type="EMBL" id="GFR82531.1"/>
    </source>
</evidence>